<gene>
    <name evidence="1" type="ORF">WN944_024672</name>
</gene>
<proteinExistence type="predicted"/>
<reference evidence="1 2" key="1">
    <citation type="submission" date="2024-05" db="EMBL/GenBank/DDBJ databases">
        <title>Haplotype-resolved chromosome-level genome assembly of Huyou (Citrus changshanensis).</title>
        <authorList>
            <person name="Miao C."/>
            <person name="Chen W."/>
            <person name="Wu Y."/>
            <person name="Wang L."/>
            <person name="Zhao S."/>
            <person name="Grierson D."/>
            <person name="Xu C."/>
            <person name="Chen K."/>
        </authorList>
    </citation>
    <scope>NUCLEOTIDE SEQUENCE [LARGE SCALE GENOMIC DNA]</scope>
    <source>
        <strain evidence="1">01-14</strain>
        <tissue evidence="1">Leaf</tissue>
    </source>
</reference>
<comment type="caution">
    <text evidence="1">The sequence shown here is derived from an EMBL/GenBank/DDBJ whole genome shotgun (WGS) entry which is preliminary data.</text>
</comment>
<keyword evidence="2" id="KW-1185">Reference proteome</keyword>
<name>A0AAP0QCT9_9ROSI</name>
<dbReference type="EMBL" id="JBCGBO010000024">
    <property type="protein sequence ID" value="KAK9181535.1"/>
    <property type="molecule type" value="Genomic_DNA"/>
</dbReference>
<evidence type="ECO:0000313" key="2">
    <source>
        <dbReference type="Proteomes" id="UP001428341"/>
    </source>
</evidence>
<protein>
    <submittedName>
        <fullName evidence="1">Uncharacterized protein</fullName>
    </submittedName>
</protein>
<accession>A0AAP0QCT9</accession>
<dbReference type="AlphaFoldDB" id="A0AAP0QCT9"/>
<evidence type="ECO:0000313" key="1">
    <source>
        <dbReference type="EMBL" id="KAK9181535.1"/>
    </source>
</evidence>
<organism evidence="1 2">
    <name type="scientific">Citrus x changshan-huyou</name>
    <dbReference type="NCBI Taxonomy" id="2935761"/>
    <lineage>
        <taxon>Eukaryota</taxon>
        <taxon>Viridiplantae</taxon>
        <taxon>Streptophyta</taxon>
        <taxon>Embryophyta</taxon>
        <taxon>Tracheophyta</taxon>
        <taxon>Spermatophyta</taxon>
        <taxon>Magnoliopsida</taxon>
        <taxon>eudicotyledons</taxon>
        <taxon>Gunneridae</taxon>
        <taxon>Pentapetalae</taxon>
        <taxon>rosids</taxon>
        <taxon>malvids</taxon>
        <taxon>Sapindales</taxon>
        <taxon>Rutaceae</taxon>
        <taxon>Aurantioideae</taxon>
        <taxon>Citrus</taxon>
    </lineage>
</organism>
<dbReference type="Proteomes" id="UP001428341">
    <property type="component" value="Unassembled WGS sequence"/>
</dbReference>
<sequence length="149" mass="16825">MIQIWKLRRVANRGLKSITDLNTTTLDNHFMCCRDRLPSVARIASHSSFNKGRQRVVSSFKNARHQTGFAITSEGGQYYNGKMTEFVVLSCIVAATGGLIFGDDIGISIPDLVPGNGALKEWREKRRFTTKDRDLVSLPQRNVEILWQI</sequence>